<dbReference type="EMBL" id="LXQA010021740">
    <property type="protein sequence ID" value="MCH92036.1"/>
    <property type="molecule type" value="Genomic_DNA"/>
</dbReference>
<dbReference type="AlphaFoldDB" id="A0A392MWW3"/>
<name>A0A392MWW3_9FABA</name>
<gene>
    <name evidence="1" type="ORF">A2U01_0012968</name>
</gene>
<evidence type="ECO:0000313" key="2">
    <source>
        <dbReference type="Proteomes" id="UP000265520"/>
    </source>
</evidence>
<dbReference type="PANTHER" id="PTHR31635">
    <property type="entry name" value="REVERSE TRANSCRIPTASE DOMAIN-CONTAINING PROTEIN-RELATED"/>
    <property type="match status" value="1"/>
</dbReference>
<keyword evidence="2" id="KW-1185">Reference proteome</keyword>
<reference evidence="1 2" key="1">
    <citation type="journal article" date="2018" name="Front. Plant Sci.">
        <title>Red Clover (Trifolium pratense) and Zigzag Clover (T. medium) - A Picture of Genomic Similarities and Differences.</title>
        <authorList>
            <person name="Dluhosova J."/>
            <person name="Istvanek J."/>
            <person name="Nedelnik J."/>
            <person name="Repkova J."/>
        </authorList>
    </citation>
    <scope>NUCLEOTIDE SEQUENCE [LARGE SCALE GENOMIC DNA]</scope>
    <source>
        <strain evidence="2">cv. 10/8</strain>
        <tissue evidence="1">Leaf</tissue>
    </source>
</reference>
<dbReference type="GO" id="GO:0003964">
    <property type="term" value="F:RNA-directed DNA polymerase activity"/>
    <property type="evidence" value="ECO:0007669"/>
    <property type="project" value="UniProtKB-KW"/>
</dbReference>
<proteinExistence type="predicted"/>
<keyword evidence="1" id="KW-0808">Transferase</keyword>
<organism evidence="1 2">
    <name type="scientific">Trifolium medium</name>
    <dbReference type="NCBI Taxonomy" id="97028"/>
    <lineage>
        <taxon>Eukaryota</taxon>
        <taxon>Viridiplantae</taxon>
        <taxon>Streptophyta</taxon>
        <taxon>Embryophyta</taxon>
        <taxon>Tracheophyta</taxon>
        <taxon>Spermatophyta</taxon>
        <taxon>Magnoliopsida</taxon>
        <taxon>eudicotyledons</taxon>
        <taxon>Gunneridae</taxon>
        <taxon>Pentapetalae</taxon>
        <taxon>rosids</taxon>
        <taxon>fabids</taxon>
        <taxon>Fabales</taxon>
        <taxon>Fabaceae</taxon>
        <taxon>Papilionoideae</taxon>
        <taxon>50 kb inversion clade</taxon>
        <taxon>NPAAA clade</taxon>
        <taxon>Hologalegina</taxon>
        <taxon>IRL clade</taxon>
        <taxon>Trifolieae</taxon>
        <taxon>Trifolium</taxon>
    </lineage>
</organism>
<dbReference type="Proteomes" id="UP000265520">
    <property type="component" value="Unassembled WGS sequence"/>
</dbReference>
<dbReference type="PANTHER" id="PTHR31635:SF196">
    <property type="entry name" value="REVERSE TRANSCRIPTASE DOMAIN-CONTAINING PROTEIN-RELATED"/>
    <property type="match status" value="1"/>
</dbReference>
<feature type="non-terminal residue" evidence="1">
    <location>
        <position position="1"/>
    </location>
</feature>
<accession>A0A392MWW3</accession>
<keyword evidence="1" id="KW-0548">Nucleotidyltransferase</keyword>
<keyword evidence="1" id="KW-0695">RNA-directed DNA polymerase</keyword>
<evidence type="ECO:0000313" key="1">
    <source>
        <dbReference type="EMBL" id="MCH92036.1"/>
    </source>
</evidence>
<comment type="caution">
    <text evidence="1">The sequence shown here is derived from an EMBL/GenBank/DDBJ whole genome shotgun (WGS) entry which is preliminary data.</text>
</comment>
<sequence>RLIFPDGYVKVLTRVEFLDHHPILISPKDAPFIRAPRQFRFESAWLLDNTYNSMLNASWKGDVSLVENLENVKQGINQWKIQTFDQVILKKKEIMARLNGIQANIHNGNNGRGLRRLEQKLQDELSDILEKEELMWFQRSRAKWLCDGDRNTRYYHTKTVSRRRKNNVLMLKNEEGQWIDDVDQLQGMVNEFFHKLFASTHDRRDWFVSDISYPELGDGCIAKLASPLMNEKVKNALFSMNPWKAPGPDGFPAGFYQKAWGRIGSSVCAFVCSVWNNPSIIATVNQTDICLIPKAQQPEFVTQFRPISLCNTIYKIVSKVIVERLKVCIPKLVSPFQTGFVP</sequence>
<protein>
    <submittedName>
        <fullName evidence="1">RNA-directed DNA polymerase (Reverse transcriptase)</fullName>
    </submittedName>
</protein>